<sequence length="273" mass="30863">MPSQCRMDVRPLEMTKQERGVVMKFVDRILLMPMADVLRNKCIIDKKFYKEILHMQRNHVPHRVVCEALVDETSKNCNHTDLIHLLFDNGFKGLAKIIVKCLSNCYCSVCYYIPSKHSILDRLFIHYKVPMEIEGKQGRGDDTSLNGIQLLCGTKHHRSNYGFAVTSGYGPWGGWSGTIKCGNAFFLAAFSLQVEKSQGRGDDTAANYVKFRCKSVNMHWPGYEIGGHGFWGHYGGWSTCPYGTAICGLRTKIEAPIRGDDTALNDVLFYCCK</sequence>
<dbReference type="PANTHER" id="PTHR18841:SF2">
    <property type="entry name" value="VITELLINE MEMBRANE OUTER LAYER PROTEIN 1 HOMOLOG"/>
    <property type="match status" value="1"/>
</dbReference>
<evidence type="ECO:0000313" key="2">
    <source>
        <dbReference type="Proteomes" id="UP000683360"/>
    </source>
</evidence>
<dbReference type="GO" id="GO:0005615">
    <property type="term" value="C:extracellular space"/>
    <property type="evidence" value="ECO:0007669"/>
    <property type="project" value="TreeGrafter"/>
</dbReference>
<accession>A0A8S3Q1V3</accession>
<comment type="caution">
    <text evidence="1">The sequence shown here is derived from an EMBL/GenBank/DDBJ whole genome shotgun (WGS) entry which is preliminary data.</text>
</comment>
<keyword evidence="2" id="KW-1185">Reference proteome</keyword>
<dbReference type="AlphaFoldDB" id="A0A8S3Q1V3"/>
<dbReference type="OrthoDB" id="6108093at2759"/>
<dbReference type="EMBL" id="CAJPWZ010000298">
    <property type="protein sequence ID" value="CAG2189624.1"/>
    <property type="molecule type" value="Genomic_DNA"/>
</dbReference>
<dbReference type="InterPro" id="IPR036706">
    <property type="entry name" value="VOMI_sf"/>
</dbReference>
<gene>
    <name evidence="1" type="ORF">MEDL_4978</name>
</gene>
<organism evidence="1 2">
    <name type="scientific">Mytilus edulis</name>
    <name type="common">Blue mussel</name>
    <dbReference type="NCBI Taxonomy" id="6550"/>
    <lineage>
        <taxon>Eukaryota</taxon>
        <taxon>Metazoa</taxon>
        <taxon>Spiralia</taxon>
        <taxon>Lophotrochozoa</taxon>
        <taxon>Mollusca</taxon>
        <taxon>Bivalvia</taxon>
        <taxon>Autobranchia</taxon>
        <taxon>Pteriomorphia</taxon>
        <taxon>Mytilida</taxon>
        <taxon>Mytiloidea</taxon>
        <taxon>Mytilidae</taxon>
        <taxon>Mytilinae</taxon>
        <taxon>Mytilus</taxon>
    </lineage>
</organism>
<dbReference type="Pfam" id="PF03762">
    <property type="entry name" value="VOMI"/>
    <property type="match status" value="1"/>
</dbReference>
<dbReference type="SUPFAM" id="SSF51092">
    <property type="entry name" value="Vitelline membrane outer protein-I (VMO-I)"/>
    <property type="match status" value="1"/>
</dbReference>
<dbReference type="PANTHER" id="PTHR18841">
    <property type="entry name" value="VITELLINE MEMBRANE OUTER LAYER PROTEIN I-RELATED"/>
    <property type="match status" value="1"/>
</dbReference>
<dbReference type="Proteomes" id="UP000683360">
    <property type="component" value="Unassembled WGS sequence"/>
</dbReference>
<protein>
    <submittedName>
        <fullName evidence="1">Uncharacterized protein</fullName>
    </submittedName>
</protein>
<proteinExistence type="predicted"/>
<dbReference type="InterPro" id="IPR005515">
    <property type="entry name" value="VOMI"/>
</dbReference>
<dbReference type="Gene3D" id="2.100.10.20">
    <property type="entry name" value="Vitelline membrane outer layer protein I (VOMI)"/>
    <property type="match status" value="1"/>
</dbReference>
<evidence type="ECO:0000313" key="1">
    <source>
        <dbReference type="EMBL" id="CAG2189624.1"/>
    </source>
</evidence>
<name>A0A8S3Q1V3_MYTED</name>
<reference evidence="1" key="1">
    <citation type="submission" date="2021-03" db="EMBL/GenBank/DDBJ databases">
        <authorList>
            <person name="Bekaert M."/>
        </authorList>
    </citation>
    <scope>NUCLEOTIDE SEQUENCE</scope>
</reference>